<keyword evidence="3" id="KW-1185">Reference proteome</keyword>
<evidence type="ECO:0000313" key="2">
    <source>
        <dbReference type="EMBL" id="MDN4472143.1"/>
    </source>
</evidence>
<keyword evidence="1" id="KW-0812">Transmembrane</keyword>
<comment type="caution">
    <text evidence="2">The sequence shown here is derived from an EMBL/GenBank/DDBJ whole genome shotgun (WGS) entry which is preliminary data.</text>
</comment>
<evidence type="ECO:0000256" key="1">
    <source>
        <dbReference type="SAM" id="Phobius"/>
    </source>
</evidence>
<feature type="transmembrane region" description="Helical" evidence="1">
    <location>
        <begin position="26"/>
        <end position="45"/>
    </location>
</feature>
<dbReference type="RefSeq" id="WP_301126474.1">
    <property type="nucleotide sequence ID" value="NZ_JAUHPV010000002.1"/>
</dbReference>
<keyword evidence="1" id="KW-0472">Membrane</keyword>
<evidence type="ECO:0000313" key="3">
    <source>
        <dbReference type="Proteomes" id="UP001172738"/>
    </source>
</evidence>
<sequence length="59" mass="6499">MRTLLVVLLVLFLAIAIVGFVVEALLWLAGIGILLFALTVVYWVVKAKMARRRSEAAEA</sequence>
<protein>
    <submittedName>
        <fullName evidence="2">Uncharacterized protein</fullName>
    </submittedName>
</protein>
<name>A0ABT8FZ99_9MICO</name>
<gene>
    <name evidence="2" type="ORF">QQX04_03935</name>
</gene>
<dbReference type="Proteomes" id="UP001172738">
    <property type="component" value="Unassembled WGS sequence"/>
</dbReference>
<dbReference type="EMBL" id="JAUHPV010000002">
    <property type="protein sequence ID" value="MDN4472143.1"/>
    <property type="molecule type" value="Genomic_DNA"/>
</dbReference>
<organism evidence="2 3">
    <name type="scientific">Demequina zhanjiangensis</name>
    <dbReference type="NCBI Taxonomy" id="3051659"/>
    <lineage>
        <taxon>Bacteria</taxon>
        <taxon>Bacillati</taxon>
        <taxon>Actinomycetota</taxon>
        <taxon>Actinomycetes</taxon>
        <taxon>Micrococcales</taxon>
        <taxon>Demequinaceae</taxon>
        <taxon>Demequina</taxon>
    </lineage>
</organism>
<keyword evidence="1" id="KW-1133">Transmembrane helix</keyword>
<reference evidence="2" key="1">
    <citation type="submission" date="2023-06" db="EMBL/GenBank/DDBJ databases">
        <title>SYSU T00b26.</title>
        <authorList>
            <person name="Gao L."/>
            <person name="Fang B.-Z."/>
            <person name="Li W.-J."/>
        </authorList>
    </citation>
    <scope>NUCLEOTIDE SEQUENCE</scope>
    <source>
        <strain evidence="2">SYSU T00b26</strain>
    </source>
</reference>
<accession>A0ABT8FZ99</accession>
<proteinExistence type="predicted"/>